<gene>
    <name evidence="2" type="ORF">SAMN02745941_00201</name>
</gene>
<evidence type="ECO:0000313" key="2">
    <source>
        <dbReference type="EMBL" id="SHH49544.1"/>
    </source>
</evidence>
<protein>
    <submittedName>
        <fullName evidence="2">Phage terminase, small subunit, putative, P27 family</fullName>
    </submittedName>
</protein>
<evidence type="ECO:0000256" key="1">
    <source>
        <dbReference type="SAM" id="MobiDB-lite"/>
    </source>
</evidence>
<dbReference type="AlphaFoldDB" id="A0A1M5TFS2"/>
<proteinExistence type="predicted"/>
<evidence type="ECO:0000313" key="3">
    <source>
        <dbReference type="Proteomes" id="UP000184241"/>
    </source>
</evidence>
<dbReference type="Pfam" id="PF05119">
    <property type="entry name" value="Terminase_4"/>
    <property type="match status" value="1"/>
</dbReference>
<dbReference type="EMBL" id="FQXU01000003">
    <property type="protein sequence ID" value="SHH49544.1"/>
    <property type="molecule type" value="Genomic_DNA"/>
</dbReference>
<feature type="region of interest" description="Disordered" evidence="1">
    <location>
        <begin position="109"/>
        <end position="128"/>
    </location>
</feature>
<dbReference type="InterPro" id="IPR006448">
    <property type="entry name" value="Phage_term_ssu_P27"/>
</dbReference>
<name>A0A1M5TFS2_9CLOT</name>
<sequence length="128" mass="15104">MARKLTCPKWFDEYATEEWKRIIRLLKAEDRDFTDKDVKALEGYCVNYSKWKRCEQILLKEGMSMVVNEEGYEQQRPEVSIANKAQQEMRSWMKELGITPAARARMNKNINFNNDGDGDPEMESMISR</sequence>
<reference evidence="2 3" key="1">
    <citation type="submission" date="2016-11" db="EMBL/GenBank/DDBJ databases">
        <authorList>
            <person name="Jaros S."/>
            <person name="Januszkiewicz K."/>
            <person name="Wedrychowicz H."/>
        </authorList>
    </citation>
    <scope>NUCLEOTIDE SEQUENCE [LARGE SCALE GENOMIC DNA]</scope>
    <source>
        <strain evidence="2 3">DSM 6191</strain>
    </source>
</reference>
<dbReference type="Proteomes" id="UP000184241">
    <property type="component" value="Unassembled WGS sequence"/>
</dbReference>
<organism evidence="2 3">
    <name type="scientific">Clostridium intestinale DSM 6191</name>
    <dbReference type="NCBI Taxonomy" id="1121320"/>
    <lineage>
        <taxon>Bacteria</taxon>
        <taxon>Bacillati</taxon>
        <taxon>Bacillota</taxon>
        <taxon>Clostridia</taxon>
        <taxon>Eubacteriales</taxon>
        <taxon>Clostridiaceae</taxon>
        <taxon>Clostridium</taxon>
    </lineage>
</organism>
<accession>A0A1M5TFS2</accession>
<dbReference type="RefSeq" id="WP_073015900.1">
    <property type="nucleotide sequence ID" value="NZ_FQXU01000003.1"/>
</dbReference>
<dbReference type="NCBIfam" id="TIGR01558">
    <property type="entry name" value="sm_term_P27"/>
    <property type="match status" value="1"/>
</dbReference>